<protein>
    <submittedName>
        <fullName evidence="1">Uncharacterized protein</fullName>
    </submittedName>
</protein>
<reference evidence="1" key="2">
    <citation type="submission" date="2020-11" db="EMBL/GenBank/DDBJ databases">
        <authorList>
            <person name="McCartney M.A."/>
            <person name="Auch B."/>
            <person name="Kono T."/>
            <person name="Mallez S."/>
            <person name="Becker A."/>
            <person name="Gohl D.M."/>
            <person name="Silverstein K.A.T."/>
            <person name="Koren S."/>
            <person name="Bechman K.B."/>
            <person name="Herman A."/>
            <person name="Abrahante J.E."/>
            <person name="Garbe J."/>
        </authorList>
    </citation>
    <scope>NUCLEOTIDE SEQUENCE</scope>
    <source>
        <strain evidence="1">Duluth1</strain>
        <tissue evidence="1">Whole animal</tissue>
    </source>
</reference>
<sequence>MENFMNLQSFYFERMLIELLVHTHLSLVTAEVEITILVHAAHLGLRLLRTDLHLVCSSSFRESVVDVLGSLLAQPMRSISSVNLKYEIGVPPM</sequence>
<evidence type="ECO:0000313" key="2">
    <source>
        <dbReference type="Proteomes" id="UP000828390"/>
    </source>
</evidence>
<dbReference type="Proteomes" id="UP000828390">
    <property type="component" value="Unassembled WGS sequence"/>
</dbReference>
<organism evidence="1 2">
    <name type="scientific">Dreissena polymorpha</name>
    <name type="common">Zebra mussel</name>
    <name type="synonym">Mytilus polymorpha</name>
    <dbReference type="NCBI Taxonomy" id="45954"/>
    <lineage>
        <taxon>Eukaryota</taxon>
        <taxon>Metazoa</taxon>
        <taxon>Spiralia</taxon>
        <taxon>Lophotrochozoa</taxon>
        <taxon>Mollusca</taxon>
        <taxon>Bivalvia</taxon>
        <taxon>Autobranchia</taxon>
        <taxon>Heteroconchia</taxon>
        <taxon>Euheterodonta</taxon>
        <taxon>Imparidentia</taxon>
        <taxon>Neoheterodontei</taxon>
        <taxon>Myida</taxon>
        <taxon>Dreissenoidea</taxon>
        <taxon>Dreissenidae</taxon>
        <taxon>Dreissena</taxon>
    </lineage>
</organism>
<reference evidence="1" key="1">
    <citation type="journal article" date="2019" name="bioRxiv">
        <title>The Genome of the Zebra Mussel, Dreissena polymorpha: A Resource for Invasive Species Research.</title>
        <authorList>
            <person name="McCartney M.A."/>
            <person name="Auch B."/>
            <person name="Kono T."/>
            <person name="Mallez S."/>
            <person name="Zhang Y."/>
            <person name="Obille A."/>
            <person name="Becker A."/>
            <person name="Abrahante J.E."/>
            <person name="Garbe J."/>
            <person name="Badalamenti J.P."/>
            <person name="Herman A."/>
            <person name="Mangelson H."/>
            <person name="Liachko I."/>
            <person name="Sullivan S."/>
            <person name="Sone E.D."/>
            <person name="Koren S."/>
            <person name="Silverstein K.A.T."/>
            <person name="Beckman K.B."/>
            <person name="Gohl D.M."/>
        </authorList>
    </citation>
    <scope>NUCLEOTIDE SEQUENCE</scope>
    <source>
        <strain evidence="1">Duluth1</strain>
        <tissue evidence="1">Whole animal</tissue>
    </source>
</reference>
<gene>
    <name evidence="1" type="ORF">DPMN_059013</name>
</gene>
<proteinExistence type="predicted"/>
<dbReference type="EMBL" id="JAIWYP010000013">
    <property type="protein sequence ID" value="KAH3716294.1"/>
    <property type="molecule type" value="Genomic_DNA"/>
</dbReference>
<comment type="caution">
    <text evidence="1">The sequence shown here is derived from an EMBL/GenBank/DDBJ whole genome shotgun (WGS) entry which is preliminary data.</text>
</comment>
<dbReference type="AlphaFoldDB" id="A0A9D4C3A7"/>
<name>A0A9D4C3A7_DREPO</name>
<evidence type="ECO:0000313" key="1">
    <source>
        <dbReference type="EMBL" id="KAH3716294.1"/>
    </source>
</evidence>
<accession>A0A9D4C3A7</accession>
<keyword evidence="2" id="KW-1185">Reference proteome</keyword>